<evidence type="ECO:0000256" key="1">
    <source>
        <dbReference type="ARBA" id="ARBA00004601"/>
    </source>
</evidence>
<dbReference type="InterPro" id="IPR039745">
    <property type="entry name" value="Vps54"/>
</dbReference>
<keyword evidence="6" id="KW-0175">Coiled coil</keyword>
<feature type="compositionally biased region" description="Basic and acidic residues" evidence="7">
    <location>
        <begin position="580"/>
        <end position="589"/>
    </location>
</feature>
<comment type="similarity">
    <text evidence="2">Belongs to the VPS54 family.</text>
</comment>
<dbReference type="OrthoDB" id="4984at2759"/>
<keyword evidence="10" id="KW-1185">Reference proteome</keyword>
<dbReference type="AlphaFoldDB" id="R7Q983"/>
<accession>R7Q983</accession>
<feature type="compositionally biased region" description="Polar residues" evidence="7">
    <location>
        <begin position="622"/>
        <end position="637"/>
    </location>
</feature>
<evidence type="ECO:0000256" key="4">
    <source>
        <dbReference type="ARBA" id="ARBA00022927"/>
    </source>
</evidence>
<feature type="compositionally biased region" description="Basic and acidic residues" evidence="7">
    <location>
        <begin position="641"/>
        <end position="656"/>
    </location>
</feature>
<feature type="compositionally biased region" description="Polar residues" evidence="7">
    <location>
        <begin position="775"/>
        <end position="784"/>
    </location>
</feature>
<dbReference type="Gramene" id="CDF33946">
    <property type="protein sequence ID" value="CDF33946"/>
    <property type="gene ID" value="CHC_T00002619001"/>
</dbReference>
<feature type="compositionally biased region" description="Polar residues" evidence="7">
    <location>
        <begin position="737"/>
        <end position="748"/>
    </location>
</feature>
<proteinExistence type="inferred from homology"/>
<name>R7Q983_CHOCR</name>
<dbReference type="PANTHER" id="PTHR12965:SF0">
    <property type="entry name" value="VACUOLAR PROTEIN SORTING-ASSOCIATED PROTEIN 54"/>
    <property type="match status" value="1"/>
</dbReference>
<evidence type="ECO:0000256" key="2">
    <source>
        <dbReference type="ARBA" id="ARBA00009150"/>
    </source>
</evidence>
<evidence type="ECO:0000313" key="10">
    <source>
        <dbReference type="Proteomes" id="UP000012073"/>
    </source>
</evidence>
<dbReference type="Pfam" id="PF07928">
    <property type="entry name" value="Vps54"/>
    <property type="match status" value="1"/>
</dbReference>
<evidence type="ECO:0000259" key="8">
    <source>
        <dbReference type="Pfam" id="PF07928"/>
    </source>
</evidence>
<dbReference type="GeneID" id="17321486"/>
<feature type="compositionally biased region" description="Basic and acidic residues" evidence="7">
    <location>
        <begin position="208"/>
        <end position="218"/>
    </location>
</feature>
<dbReference type="RefSeq" id="XP_005713765.1">
    <property type="nucleotide sequence ID" value="XM_005713708.1"/>
</dbReference>
<protein>
    <recommendedName>
        <fullName evidence="8">Vacuolar protein sorting-associated protein 54 C-terminal domain-containing protein</fullName>
    </recommendedName>
</protein>
<feature type="compositionally biased region" description="Basic and acidic residues" evidence="7">
    <location>
        <begin position="602"/>
        <end position="619"/>
    </location>
</feature>
<evidence type="ECO:0000313" key="9">
    <source>
        <dbReference type="EMBL" id="CDF33946.1"/>
    </source>
</evidence>
<feature type="compositionally biased region" description="Basic and acidic residues" evidence="7">
    <location>
        <begin position="761"/>
        <end position="771"/>
    </location>
</feature>
<keyword evidence="4" id="KW-0653">Protein transport</keyword>
<feature type="region of interest" description="Disordered" evidence="7">
    <location>
        <begin position="502"/>
        <end position="815"/>
    </location>
</feature>
<evidence type="ECO:0000256" key="6">
    <source>
        <dbReference type="ARBA" id="ARBA00023054"/>
    </source>
</evidence>
<dbReference type="GO" id="GO:0019905">
    <property type="term" value="F:syntaxin binding"/>
    <property type="evidence" value="ECO:0007669"/>
    <property type="project" value="TreeGrafter"/>
</dbReference>
<keyword evidence="5" id="KW-0333">Golgi apparatus</keyword>
<dbReference type="GO" id="GO:0015031">
    <property type="term" value="P:protein transport"/>
    <property type="evidence" value="ECO:0007669"/>
    <property type="project" value="UniProtKB-KW"/>
</dbReference>
<dbReference type="Proteomes" id="UP000012073">
    <property type="component" value="Unassembled WGS sequence"/>
</dbReference>
<dbReference type="GO" id="GO:0000938">
    <property type="term" value="C:GARP complex"/>
    <property type="evidence" value="ECO:0007669"/>
    <property type="project" value="InterPro"/>
</dbReference>
<dbReference type="GO" id="GO:0006896">
    <property type="term" value="P:Golgi to vacuole transport"/>
    <property type="evidence" value="ECO:0007669"/>
    <property type="project" value="TreeGrafter"/>
</dbReference>
<feature type="compositionally biased region" description="Acidic residues" evidence="7">
    <location>
        <begin position="806"/>
        <end position="815"/>
    </location>
</feature>
<dbReference type="GO" id="GO:0042147">
    <property type="term" value="P:retrograde transport, endosome to Golgi"/>
    <property type="evidence" value="ECO:0007669"/>
    <property type="project" value="InterPro"/>
</dbReference>
<feature type="domain" description="Vacuolar protein sorting-associated protein 54 C-terminal" evidence="8">
    <location>
        <begin position="245"/>
        <end position="377"/>
    </location>
</feature>
<dbReference type="GO" id="GO:0005829">
    <property type="term" value="C:cytosol"/>
    <property type="evidence" value="ECO:0007669"/>
    <property type="project" value="GOC"/>
</dbReference>
<evidence type="ECO:0000256" key="5">
    <source>
        <dbReference type="ARBA" id="ARBA00023034"/>
    </source>
</evidence>
<organism evidence="9 10">
    <name type="scientific">Chondrus crispus</name>
    <name type="common">Carrageen Irish moss</name>
    <name type="synonym">Polymorpha crispa</name>
    <dbReference type="NCBI Taxonomy" id="2769"/>
    <lineage>
        <taxon>Eukaryota</taxon>
        <taxon>Rhodophyta</taxon>
        <taxon>Florideophyceae</taxon>
        <taxon>Rhodymeniophycidae</taxon>
        <taxon>Gigartinales</taxon>
        <taxon>Gigartinaceae</taxon>
        <taxon>Chondrus</taxon>
    </lineage>
</organism>
<feature type="compositionally biased region" description="Polar residues" evidence="7">
    <location>
        <begin position="503"/>
        <end position="523"/>
    </location>
</feature>
<sequence>MGRLPLLRGFFLKEIKTELAKELKVVDALYAACNEVKISAEQALTLITIIRNYRQADADEEEDVSALLRDVHDDFEEMLASAVDRFLGSFKMSHETGLSAGFVVITPMELLTEQTCFDEFKAALKFGEQVRSLEEAATQLEAMFSLEKRSSLLRAKISERHNAFLSSFHRAHIETLTRTVKADKWQETRSPKGALRLLASLVDDGSGKEDAQLHESGNRIEQAPNGVLAPQPRDGLDGTVVIGEATFKTVTSGIRYLRSVCAYTLLAEKSPRLASEIARKATEFSRLFNSLVGKAILGAAALQWSGLRSITARHLSLASRTVAMAAALADRIDKPLAKALSASQVGVVLPLIQRAEKDLRDHHGQLLAKILTIMMDRLEAHEAVLKSLPWEKFMEMKRFDMPSAYITTLVKEATVLHRILWSILPTTEVCDIFTRVCAAYGSHLTEAYSSLDGGKEWVRSRVAEDVSCMHDRLLLLDVFKTNPDAFGPVRKLYTRFAKELQESAPNKQGNSKTGRSFIRSQQDQTDKPSAVKLLKPADRTTDATEEAANQPKHPLSSKDNANSGDFLTPAKPQDVSKASVKTEDARESPGKAGIADGSIPDARAEEKVEDDKLQARNEESENSSTSAVAEPANNSSPDAGVEEKVHHKESQARNEDLGNISNGVAEPAKISNLLDSEVQSEDKGMVAGEQFGSDDETQTTCASIVVDEKPLPQSAGSPSQHVAESRAPYDESESKSRTTTLSAEQRQLNEVMGLPDGGVSDETKMETREQEDVTELTTNDTKIVSNGRPLEPSPAQVPEGDLLGLGDDDPNTAGR</sequence>
<keyword evidence="3" id="KW-0813">Transport</keyword>
<dbReference type="KEGG" id="ccp:CHC_T00002619001"/>
<gene>
    <name evidence="9" type="ORF">CHC_T00002619001</name>
</gene>
<feature type="region of interest" description="Disordered" evidence="7">
    <location>
        <begin position="208"/>
        <end position="229"/>
    </location>
</feature>
<comment type="subcellular location">
    <subcellularLocation>
        <location evidence="1">Golgi apparatus</location>
        <location evidence="1">trans-Golgi network</location>
    </subcellularLocation>
</comment>
<dbReference type="EMBL" id="HG001663">
    <property type="protein sequence ID" value="CDF33946.1"/>
    <property type="molecule type" value="Genomic_DNA"/>
</dbReference>
<reference evidence="10" key="1">
    <citation type="journal article" date="2013" name="Proc. Natl. Acad. Sci. U.S.A.">
        <title>Genome structure and metabolic features in the red seaweed Chondrus crispus shed light on evolution of the Archaeplastida.</title>
        <authorList>
            <person name="Collen J."/>
            <person name="Porcel B."/>
            <person name="Carre W."/>
            <person name="Ball S.G."/>
            <person name="Chaparro C."/>
            <person name="Tonon T."/>
            <person name="Barbeyron T."/>
            <person name="Michel G."/>
            <person name="Noel B."/>
            <person name="Valentin K."/>
            <person name="Elias M."/>
            <person name="Artiguenave F."/>
            <person name="Arun A."/>
            <person name="Aury J.M."/>
            <person name="Barbosa-Neto J.F."/>
            <person name="Bothwell J.H."/>
            <person name="Bouget F.Y."/>
            <person name="Brillet L."/>
            <person name="Cabello-Hurtado F."/>
            <person name="Capella-Gutierrez S."/>
            <person name="Charrier B."/>
            <person name="Cladiere L."/>
            <person name="Cock J.M."/>
            <person name="Coelho S.M."/>
            <person name="Colleoni C."/>
            <person name="Czjzek M."/>
            <person name="Da Silva C."/>
            <person name="Delage L."/>
            <person name="Denoeud F."/>
            <person name="Deschamps P."/>
            <person name="Dittami S.M."/>
            <person name="Gabaldon T."/>
            <person name="Gachon C.M."/>
            <person name="Groisillier A."/>
            <person name="Herve C."/>
            <person name="Jabbari K."/>
            <person name="Katinka M."/>
            <person name="Kloareg B."/>
            <person name="Kowalczyk N."/>
            <person name="Labadie K."/>
            <person name="Leblanc C."/>
            <person name="Lopez P.J."/>
            <person name="McLachlan D.H."/>
            <person name="Meslet-Cladiere L."/>
            <person name="Moustafa A."/>
            <person name="Nehr Z."/>
            <person name="Nyvall Collen P."/>
            <person name="Panaud O."/>
            <person name="Partensky F."/>
            <person name="Poulain J."/>
            <person name="Rensing S.A."/>
            <person name="Rousvoal S."/>
            <person name="Samson G."/>
            <person name="Symeonidi A."/>
            <person name="Weissenbach J."/>
            <person name="Zambounis A."/>
            <person name="Wincker P."/>
            <person name="Boyen C."/>
        </authorList>
    </citation>
    <scope>NUCLEOTIDE SEQUENCE [LARGE SCALE GENOMIC DNA]</scope>
    <source>
        <strain evidence="10">cv. Stackhouse</strain>
    </source>
</reference>
<evidence type="ECO:0000256" key="7">
    <source>
        <dbReference type="SAM" id="MobiDB-lite"/>
    </source>
</evidence>
<evidence type="ECO:0000256" key="3">
    <source>
        <dbReference type="ARBA" id="ARBA00022448"/>
    </source>
</evidence>
<feature type="compositionally biased region" description="Basic and acidic residues" evidence="7">
    <location>
        <begin position="723"/>
        <end position="736"/>
    </location>
</feature>
<dbReference type="STRING" id="2769.R7Q983"/>
<dbReference type="InterPro" id="IPR012501">
    <property type="entry name" value="Vps54_C"/>
</dbReference>
<dbReference type="PANTHER" id="PTHR12965">
    <property type="entry name" value="VACUOLAR PROTEIN SORTING 54"/>
    <property type="match status" value="1"/>
</dbReference>